<dbReference type="PANTHER" id="PTHR13017:SF0">
    <property type="entry name" value="METHENYLTETRAHYDROFOLATE SYNTHASE DOMAIN-CONTAINING PROTEIN"/>
    <property type="match status" value="1"/>
</dbReference>
<dbReference type="InterPro" id="IPR037171">
    <property type="entry name" value="NagB/RpiA_transferase-like"/>
</dbReference>
<dbReference type="Gene3D" id="3.40.50.10420">
    <property type="entry name" value="NagB/RpiA/CoA transferase-like"/>
    <property type="match status" value="1"/>
</dbReference>
<comment type="caution">
    <text evidence="1">The sequence shown here is derived from an EMBL/GenBank/DDBJ whole genome shotgun (WGS) entry which is preliminary data.</text>
</comment>
<protein>
    <recommendedName>
        <fullName evidence="3">5-formyltetrahydrofolate cyclo-ligase</fullName>
    </recommendedName>
</protein>
<dbReference type="InterPro" id="IPR024185">
    <property type="entry name" value="FTHF_cligase-like_sf"/>
</dbReference>
<reference evidence="1" key="1">
    <citation type="submission" date="2022-10" db="EMBL/GenBank/DDBJ databases">
        <title>Tapping the CABI collections for fungal endophytes: first genome assemblies for Collariella, Neodidymelliopsis, Ascochyta clinopodiicola, Didymella pomorum, Didymosphaeria variabile, Neocosmospora piperis and Neocucurbitaria cava.</title>
        <authorList>
            <person name="Hill R."/>
        </authorList>
    </citation>
    <scope>NUCLEOTIDE SEQUENCE</scope>
    <source>
        <strain evidence="1">IMI 356814</strain>
    </source>
</reference>
<gene>
    <name evidence="1" type="ORF">N0V83_003130</name>
</gene>
<evidence type="ECO:0008006" key="3">
    <source>
        <dbReference type="Google" id="ProtNLM"/>
    </source>
</evidence>
<dbReference type="SUPFAM" id="SSF100950">
    <property type="entry name" value="NagB/RpiA/CoA transferase-like"/>
    <property type="match status" value="1"/>
</dbReference>
<dbReference type="PANTHER" id="PTHR13017">
    <property type="entry name" value="5-FORMYLTETRAHYDROFOLATE CYCLO-LIGASE-RELATED"/>
    <property type="match status" value="1"/>
</dbReference>
<dbReference type="Proteomes" id="UP001140560">
    <property type="component" value="Unassembled WGS sequence"/>
</dbReference>
<dbReference type="OrthoDB" id="433414at2759"/>
<dbReference type="GO" id="GO:0005737">
    <property type="term" value="C:cytoplasm"/>
    <property type="evidence" value="ECO:0007669"/>
    <property type="project" value="TreeGrafter"/>
</dbReference>
<dbReference type="AlphaFoldDB" id="A0A9W9CQA7"/>
<accession>A0A9W9CQA7</accession>
<dbReference type="InterPro" id="IPR002698">
    <property type="entry name" value="FTHF_cligase"/>
</dbReference>
<evidence type="ECO:0000313" key="2">
    <source>
        <dbReference type="Proteomes" id="UP001140560"/>
    </source>
</evidence>
<dbReference type="EMBL" id="JAPEUY010000004">
    <property type="protein sequence ID" value="KAJ4374389.1"/>
    <property type="molecule type" value="Genomic_DNA"/>
</dbReference>
<evidence type="ECO:0000313" key="1">
    <source>
        <dbReference type="EMBL" id="KAJ4374389.1"/>
    </source>
</evidence>
<name>A0A9W9CQA7_9PLEO</name>
<organism evidence="1 2">
    <name type="scientific">Neocucurbitaria cava</name>
    <dbReference type="NCBI Taxonomy" id="798079"/>
    <lineage>
        <taxon>Eukaryota</taxon>
        <taxon>Fungi</taxon>
        <taxon>Dikarya</taxon>
        <taxon>Ascomycota</taxon>
        <taxon>Pezizomycotina</taxon>
        <taxon>Dothideomycetes</taxon>
        <taxon>Pleosporomycetidae</taxon>
        <taxon>Pleosporales</taxon>
        <taxon>Pleosporineae</taxon>
        <taxon>Cucurbitariaceae</taxon>
        <taxon>Neocucurbitaria</taxon>
    </lineage>
</organism>
<sequence>MTNPVSSDERRKLIWARVYQELLHKAVPDSRFNHDFLSFTPDFRGSSSAVDRIVALPCYQNASTLLVTSDNSLEQLRCRALKDGKRLLVATYRLRRGFVLLSSARIREDKYELAACLDGMEKPDVGRTVSLAQIRDENICIDMCLLGGLAFNEQGVVIWEGHSLFEVQWALLQDIKSLASNVPVVAIAHTCQVVDEGRLGVERIIPDKAGEVQCDYVMTPDQSFHVEAPYRPTKGIDLEAIDQEALDNIPPLQELKGIRMMEQIMANGGFGQANEKETSKAPTAEEQMGIGMVEKLMKGYKP</sequence>
<dbReference type="Pfam" id="PF01812">
    <property type="entry name" value="5-FTHF_cyc-lig"/>
    <property type="match status" value="1"/>
</dbReference>
<proteinExistence type="predicted"/>
<keyword evidence="2" id="KW-1185">Reference proteome</keyword>